<dbReference type="GO" id="GO:0000287">
    <property type="term" value="F:magnesium ion binding"/>
    <property type="evidence" value="ECO:0007669"/>
    <property type="project" value="InterPro"/>
</dbReference>
<dbReference type="EMBL" id="QKZI01000001">
    <property type="protein sequence ID" value="PZX07922.1"/>
    <property type="molecule type" value="Genomic_DNA"/>
</dbReference>
<accession>A0A2W7MKR0</accession>
<comment type="caution">
    <text evidence="1">The sequence shown here is derived from an EMBL/GenBank/DDBJ whole genome shotgun (WGS) entry which is preliminary data.</text>
</comment>
<keyword evidence="2" id="KW-1185">Reference proteome</keyword>
<name>A0A2W7MKR0_9BACI</name>
<dbReference type="InterPro" id="IPR008822">
    <property type="entry name" value="Endonuclease_RusA-like"/>
</dbReference>
<organism evidence="1 2">
    <name type="scientific">Psychrobacillus insolitus</name>
    <dbReference type="NCBI Taxonomy" id="1461"/>
    <lineage>
        <taxon>Bacteria</taxon>
        <taxon>Bacillati</taxon>
        <taxon>Bacillota</taxon>
        <taxon>Bacilli</taxon>
        <taxon>Bacillales</taxon>
        <taxon>Bacillaceae</taxon>
        <taxon>Psychrobacillus</taxon>
    </lineage>
</organism>
<keyword evidence="1" id="KW-0540">Nuclease</keyword>
<dbReference type="SUPFAM" id="SSF103084">
    <property type="entry name" value="Holliday junction resolvase RusA"/>
    <property type="match status" value="1"/>
</dbReference>
<dbReference type="RefSeq" id="WP_245909212.1">
    <property type="nucleotide sequence ID" value="NZ_QKZI01000001.1"/>
</dbReference>
<dbReference type="GO" id="GO:0004519">
    <property type="term" value="F:endonuclease activity"/>
    <property type="evidence" value="ECO:0007669"/>
    <property type="project" value="UniProtKB-KW"/>
</dbReference>
<protein>
    <submittedName>
        <fullName evidence="1">Holliday junction resolvase RusA-like endonuclease</fullName>
    </submittedName>
</protein>
<keyword evidence="1" id="KW-0378">Hydrolase</keyword>
<dbReference type="Proteomes" id="UP000248646">
    <property type="component" value="Unassembled WGS sequence"/>
</dbReference>
<dbReference type="Gene3D" id="3.30.1330.70">
    <property type="entry name" value="Holliday junction resolvase RusA"/>
    <property type="match status" value="1"/>
</dbReference>
<keyword evidence="1" id="KW-0255">Endonuclease</keyword>
<reference evidence="1 2" key="1">
    <citation type="submission" date="2018-06" db="EMBL/GenBank/DDBJ databases">
        <title>Genomic Encyclopedia of Type Strains, Phase IV (KMG-IV): sequencing the most valuable type-strain genomes for metagenomic binning, comparative biology and taxonomic classification.</title>
        <authorList>
            <person name="Goeker M."/>
        </authorList>
    </citation>
    <scope>NUCLEOTIDE SEQUENCE [LARGE SCALE GENOMIC DNA]</scope>
    <source>
        <strain evidence="1 2">DSM 5</strain>
    </source>
</reference>
<dbReference type="GO" id="GO:0006281">
    <property type="term" value="P:DNA repair"/>
    <property type="evidence" value="ECO:0007669"/>
    <property type="project" value="InterPro"/>
</dbReference>
<gene>
    <name evidence="1" type="ORF">C7437_1011044</name>
</gene>
<dbReference type="Pfam" id="PF05866">
    <property type="entry name" value="RusA"/>
    <property type="match status" value="1"/>
</dbReference>
<dbReference type="InterPro" id="IPR036614">
    <property type="entry name" value="RusA-like_sf"/>
</dbReference>
<evidence type="ECO:0000313" key="1">
    <source>
        <dbReference type="EMBL" id="PZX07922.1"/>
    </source>
</evidence>
<evidence type="ECO:0000313" key="2">
    <source>
        <dbReference type="Proteomes" id="UP000248646"/>
    </source>
</evidence>
<sequence length="136" mass="15544">MNIFFEIPGNIQAQERPKFSTINGHARAVDPIKSRDFKHFVKMVAAEHAPAALIETEIRLFVDIYRPIPKSMSKKNRAYAISGALRPTKKPDLDNLVKGIKDGLSKVIWHDDAQIVEMTVRKFYSENPRAVVKIDW</sequence>
<proteinExistence type="predicted"/>
<dbReference type="GO" id="GO:0006310">
    <property type="term" value="P:DNA recombination"/>
    <property type="evidence" value="ECO:0007669"/>
    <property type="project" value="InterPro"/>
</dbReference>
<dbReference type="AlphaFoldDB" id="A0A2W7MKR0"/>